<proteinExistence type="predicted"/>
<gene>
    <name evidence="1" type="ORF">ACFSJ0_58625</name>
</gene>
<dbReference type="Proteomes" id="UP001597097">
    <property type="component" value="Unassembled WGS sequence"/>
</dbReference>
<comment type="caution">
    <text evidence="1">The sequence shown here is derived from an EMBL/GenBank/DDBJ whole genome shotgun (WGS) entry which is preliminary data.</text>
</comment>
<organism evidence="1 2">
    <name type="scientific">Nonomuraea guangzhouensis</name>
    <dbReference type="NCBI Taxonomy" id="1291555"/>
    <lineage>
        <taxon>Bacteria</taxon>
        <taxon>Bacillati</taxon>
        <taxon>Actinomycetota</taxon>
        <taxon>Actinomycetes</taxon>
        <taxon>Streptosporangiales</taxon>
        <taxon>Streptosporangiaceae</taxon>
        <taxon>Nonomuraea</taxon>
    </lineage>
</organism>
<dbReference type="EMBL" id="JBHUCM010000070">
    <property type="protein sequence ID" value="MFD1546949.1"/>
    <property type="molecule type" value="Genomic_DNA"/>
</dbReference>
<accession>A0ABW4GX81</accession>
<protein>
    <submittedName>
        <fullName evidence="1">Uncharacterized protein</fullName>
    </submittedName>
</protein>
<evidence type="ECO:0000313" key="1">
    <source>
        <dbReference type="EMBL" id="MFD1546949.1"/>
    </source>
</evidence>
<dbReference type="RefSeq" id="WP_219536644.1">
    <property type="nucleotide sequence ID" value="NZ_JAHKRM010000031.1"/>
</dbReference>
<name>A0ABW4GX81_9ACTN</name>
<reference evidence="2" key="1">
    <citation type="journal article" date="2019" name="Int. J. Syst. Evol. Microbiol.">
        <title>The Global Catalogue of Microorganisms (GCM) 10K type strain sequencing project: providing services to taxonomists for standard genome sequencing and annotation.</title>
        <authorList>
            <consortium name="The Broad Institute Genomics Platform"/>
            <consortium name="The Broad Institute Genome Sequencing Center for Infectious Disease"/>
            <person name="Wu L."/>
            <person name="Ma J."/>
        </authorList>
    </citation>
    <scope>NUCLEOTIDE SEQUENCE [LARGE SCALE GENOMIC DNA]</scope>
    <source>
        <strain evidence="2">CGMCC 1.15399</strain>
    </source>
</reference>
<evidence type="ECO:0000313" key="2">
    <source>
        <dbReference type="Proteomes" id="UP001597097"/>
    </source>
</evidence>
<keyword evidence="2" id="KW-1185">Reference proteome</keyword>
<sequence>MLKISFRKRQGWELTNAARRNENRSHWYRLIGARRWALILMVADENFVSEAEPSNTPPETIP</sequence>